<protein>
    <recommendedName>
        <fullName evidence="3">RHS repeat-associated core domain-containing protein</fullName>
    </recommendedName>
</protein>
<reference evidence="2" key="1">
    <citation type="journal article" date="2019" name="Int. J. Syst. Evol. Microbiol.">
        <title>Halobacteriovorax valvorus sp. nov., a novel prokaryotic predator isolated from coastal seawater of China.</title>
        <authorList>
            <person name="Chen M.-X."/>
        </authorList>
    </citation>
    <scope>NUCLEOTIDE SEQUENCE [LARGE SCALE GENOMIC DNA]</scope>
    <source>
        <strain evidence="2">BL9</strain>
    </source>
</reference>
<proteinExistence type="predicted"/>
<organism evidence="1 2">
    <name type="scientific">Halobacteriovorax vibrionivorans</name>
    <dbReference type="NCBI Taxonomy" id="2152716"/>
    <lineage>
        <taxon>Bacteria</taxon>
        <taxon>Pseudomonadati</taxon>
        <taxon>Bdellovibrionota</taxon>
        <taxon>Bacteriovoracia</taxon>
        <taxon>Bacteriovoracales</taxon>
        <taxon>Halobacteriovoraceae</taxon>
        <taxon>Halobacteriovorax</taxon>
    </lineage>
</organism>
<sequence length="162" mass="18499">MYSNRYYNSSVGQFISEDPIGFSGGDANMYRYVKNNPLVYFDPFGLDKAIYKKGVHKVIRIFKEGEYDFYIDFYPEDNPSELDILTILSGKAVVNITDEFDLSGYELVDYKKTDVDEDIETLSEAYDLRERAEDGELKYSIFGGGPAGDYAQCRGVSNELFK</sequence>
<comment type="caution">
    <text evidence="1">The sequence shown here is derived from an EMBL/GenBank/DDBJ whole genome shotgun (WGS) entry which is preliminary data.</text>
</comment>
<accession>A0ABY0IEW0</accession>
<keyword evidence="2" id="KW-1185">Reference proteome</keyword>
<dbReference type="NCBIfam" id="TIGR03696">
    <property type="entry name" value="Rhs_assc_core"/>
    <property type="match status" value="1"/>
</dbReference>
<dbReference type="EMBL" id="QDKL01000003">
    <property type="protein sequence ID" value="RZF21177.1"/>
    <property type="molecule type" value="Genomic_DNA"/>
</dbReference>
<gene>
    <name evidence="1" type="ORF">DAY19_11695</name>
</gene>
<name>A0ABY0IEW0_9BACT</name>
<dbReference type="InterPro" id="IPR022385">
    <property type="entry name" value="Rhs_assc_core"/>
</dbReference>
<evidence type="ECO:0000313" key="2">
    <source>
        <dbReference type="Proteomes" id="UP000443582"/>
    </source>
</evidence>
<dbReference type="Gene3D" id="2.180.10.10">
    <property type="entry name" value="RHS repeat-associated core"/>
    <property type="match status" value="1"/>
</dbReference>
<evidence type="ECO:0008006" key="3">
    <source>
        <dbReference type="Google" id="ProtNLM"/>
    </source>
</evidence>
<evidence type="ECO:0000313" key="1">
    <source>
        <dbReference type="EMBL" id="RZF21177.1"/>
    </source>
</evidence>
<dbReference type="Proteomes" id="UP000443582">
    <property type="component" value="Unassembled WGS sequence"/>
</dbReference>